<dbReference type="SMART" id="SM00530">
    <property type="entry name" value="HTH_XRE"/>
    <property type="match status" value="1"/>
</dbReference>
<proteinExistence type="predicted"/>
<keyword evidence="3" id="KW-0804">Transcription</keyword>
<evidence type="ECO:0000256" key="1">
    <source>
        <dbReference type="ARBA" id="ARBA00023015"/>
    </source>
</evidence>
<dbReference type="PANTHER" id="PTHR40661">
    <property type="match status" value="1"/>
</dbReference>
<dbReference type="InterPro" id="IPR036286">
    <property type="entry name" value="LexA/Signal_pep-like_sf"/>
</dbReference>
<dbReference type="PANTHER" id="PTHR40661:SF3">
    <property type="entry name" value="FELS-1 PROPHAGE TRANSCRIPTIONAL REGULATOR"/>
    <property type="match status" value="1"/>
</dbReference>
<reference evidence="5 6" key="1">
    <citation type="journal article" date="2020" name="Cell Rep.">
        <title>Local necrotic cells trigger systemic immune activation via gut microbiome dysbiosis in Drosophila.</title>
        <authorList>
            <person name="Kosakamoto H."/>
            <person name="Yamauchi T."/>
            <person name="Akuzawa-Tokita Y."/>
            <person name="Nishimura K."/>
            <person name="Soga T."/>
            <person name="Murakami T."/>
            <person name="Mori H."/>
            <person name="Yamamoto K."/>
            <person name="Miyazaki R."/>
            <person name="Koto A."/>
            <person name="Miura M."/>
            <person name="Obata F."/>
        </authorList>
    </citation>
    <scope>NUCLEOTIDE SEQUENCE [LARGE SCALE GENOMIC DNA]</scope>
    <source>
        <strain evidence="5 6">Ai</strain>
    </source>
</reference>
<dbReference type="Gene3D" id="2.10.109.10">
    <property type="entry name" value="Umud Fragment, subunit A"/>
    <property type="match status" value="1"/>
</dbReference>
<evidence type="ECO:0000259" key="4">
    <source>
        <dbReference type="PROSITE" id="PS50943"/>
    </source>
</evidence>
<organism evidence="5 6">
    <name type="scientific">Acetobacter persici</name>
    <dbReference type="NCBI Taxonomy" id="1076596"/>
    <lineage>
        <taxon>Bacteria</taxon>
        <taxon>Pseudomonadati</taxon>
        <taxon>Pseudomonadota</taxon>
        <taxon>Alphaproteobacteria</taxon>
        <taxon>Acetobacterales</taxon>
        <taxon>Acetobacteraceae</taxon>
        <taxon>Acetobacter</taxon>
    </lineage>
</organism>
<sequence>MTYDWPTRLKKLRNATRLSQAKVARELGISAPSVAQWEIGRTKPSLDRLPAIARLYGVSLETLCGNDLGSPKEAIRAATMGPIPTKTPIAGYVAGADRIVLFEDGDCNGQSIDEIELPFREYDGLVLQVTGESMVPRYKPGEVIGITLPGKTSPSIKMLGRDVVVRLSDGQTVIKTLNIGPDRDSYVLTSVNPMVKPIYNPDIEWIAPIDFHIV</sequence>
<dbReference type="Pfam" id="PF00717">
    <property type="entry name" value="Peptidase_S24"/>
    <property type="match status" value="1"/>
</dbReference>
<dbReference type="InterPro" id="IPR010982">
    <property type="entry name" value="Lambda_DNA-bd_dom_sf"/>
</dbReference>
<dbReference type="InterPro" id="IPR015927">
    <property type="entry name" value="Peptidase_S24_S26A/B/C"/>
</dbReference>
<comment type="caution">
    <text evidence="5">The sequence shown here is derived from an EMBL/GenBank/DDBJ whole genome shotgun (WGS) entry which is preliminary data.</text>
</comment>
<dbReference type="InterPro" id="IPR001387">
    <property type="entry name" value="Cro/C1-type_HTH"/>
</dbReference>
<keyword evidence="2" id="KW-0238">DNA-binding</keyword>
<dbReference type="Pfam" id="PF01381">
    <property type="entry name" value="HTH_3"/>
    <property type="match status" value="1"/>
</dbReference>
<dbReference type="EMBL" id="BLJP01000020">
    <property type="protein sequence ID" value="GFE94790.1"/>
    <property type="molecule type" value="Genomic_DNA"/>
</dbReference>
<dbReference type="GO" id="GO:0003677">
    <property type="term" value="F:DNA binding"/>
    <property type="evidence" value="ECO:0007669"/>
    <property type="project" value="UniProtKB-KW"/>
</dbReference>
<keyword evidence="1" id="KW-0805">Transcription regulation</keyword>
<evidence type="ECO:0000313" key="6">
    <source>
        <dbReference type="Proteomes" id="UP000548726"/>
    </source>
</evidence>
<dbReference type="SUPFAM" id="SSF47413">
    <property type="entry name" value="lambda repressor-like DNA-binding domains"/>
    <property type="match status" value="1"/>
</dbReference>
<dbReference type="CDD" id="cd06529">
    <property type="entry name" value="S24_LexA-like"/>
    <property type="match status" value="1"/>
</dbReference>
<dbReference type="SUPFAM" id="SSF51306">
    <property type="entry name" value="LexA/Signal peptidase"/>
    <property type="match status" value="1"/>
</dbReference>
<dbReference type="Proteomes" id="UP000548726">
    <property type="component" value="Unassembled WGS sequence"/>
</dbReference>
<gene>
    <name evidence="5" type="ORF">DmAi_28490</name>
</gene>
<evidence type="ECO:0000256" key="2">
    <source>
        <dbReference type="ARBA" id="ARBA00023125"/>
    </source>
</evidence>
<dbReference type="PROSITE" id="PS50943">
    <property type="entry name" value="HTH_CROC1"/>
    <property type="match status" value="1"/>
</dbReference>
<dbReference type="CDD" id="cd00093">
    <property type="entry name" value="HTH_XRE"/>
    <property type="match status" value="1"/>
</dbReference>
<dbReference type="AlphaFoldDB" id="A0A6V8IB25"/>
<dbReference type="Gene3D" id="1.10.260.40">
    <property type="entry name" value="lambda repressor-like DNA-binding domains"/>
    <property type="match status" value="1"/>
</dbReference>
<keyword evidence="6" id="KW-1185">Reference proteome</keyword>
<evidence type="ECO:0000256" key="3">
    <source>
        <dbReference type="ARBA" id="ARBA00023163"/>
    </source>
</evidence>
<protein>
    <recommendedName>
        <fullName evidence="4">HTH cro/C1-type domain-containing protein</fullName>
    </recommendedName>
</protein>
<dbReference type="InterPro" id="IPR039418">
    <property type="entry name" value="LexA-like"/>
</dbReference>
<feature type="domain" description="HTH cro/C1-type" evidence="4">
    <location>
        <begin position="9"/>
        <end position="63"/>
    </location>
</feature>
<name>A0A6V8IB25_9PROT</name>
<dbReference type="RefSeq" id="WP_202205847.1">
    <property type="nucleotide sequence ID" value="NZ_BLJP01000020.1"/>
</dbReference>
<accession>A0A6V8IB25</accession>
<evidence type="ECO:0000313" key="5">
    <source>
        <dbReference type="EMBL" id="GFE94790.1"/>
    </source>
</evidence>